<dbReference type="AlphaFoldDB" id="A0AAE9A1F8"/>
<evidence type="ECO:0000256" key="2">
    <source>
        <dbReference type="SAM" id="SignalP"/>
    </source>
</evidence>
<sequence length="270" mass="30890">MLSLTHFLSSIAALAVSYPAYDQQQQYGNGYYDQQYSMQSSYYPSSSQRRYQNGYQSYPGMQGSYQDYQGNQGGYLGRYQGGYQGYQGYQGDQGYQGYQGDQGYQRSQGSQMGYPSRYRGSDSSFYSPFMDLTNYYGSQGVPQYYGYPSSASYQMTPYYQNQNQYQYNMQEQQQQYNTPSQSSWSPMYYGNGNGYQQSQLSSQESSMRIRPFQSTWGQTQRTNNWGNPYQFTKVNAQVTDENVEGSGMDSSEQTSSPVSTDDSQMITSDD</sequence>
<feature type="chain" id="PRO_5041986893" evidence="2">
    <location>
        <begin position="18"/>
        <end position="270"/>
    </location>
</feature>
<feature type="signal peptide" evidence="2">
    <location>
        <begin position="1"/>
        <end position="17"/>
    </location>
</feature>
<reference evidence="3 4" key="1">
    <citation type="submission" date="2022-02" db="EMBL/GenBank/DDBJ databases">
        <title>Chromosome-level reference genomes for two strains of Caenorhabditis briggsae: an improved platform for comparative genomics.</title>
        <authorList>
            <person name="Stevens L."/>
            <person name="Andersen E.C."/>
        </authorList>
    </citation>
    <scope>NUCLEOTIDE SEQUENCE [LARGE SCALE GENOMIC DNA]</scope>
    <source>
        <strain evidence="3">QX1410_ONT</strain>
        <tissue evidence="3">Whole-organism</tissue>
    </source>
</reference>
<gene>
    <name evidence="3" type="ORF">L3Y34_007880</name>
</gene>
<keyword evidence="2" id="KW-0732">Signal</keyword>
<accession>A0AAE9A1F8</accession>
<feature type="region of interest" description="Disordered" evidence="1">
    <location>
        <begin position="97"/>
        <end position="117"/>
    </location>
</feature>
<evidence type="ECO:0000313" key="3">
    <source>
        <dbReference type="EMBL" id="ULT88992.1"/>
    </source>
</evidence>
<dbReference type="EMBL" id="CP090895">
    <property type="protein sequence ID" value="ULT88992.1"/>
    <property type="molecule type" value="Genomic_DNA"/>
</dbReference>
<feature type="compositionally biased region" description="Low complexity" evidence="1">
    <location>
        <begin position="97"/>
        <end position="111"/>
    </location>
</feature>
<organism evidence="3 4">
    <name type="scientific">Caenorhabditis briggsae</name>
    <dbReference type="NCBI Taxonomy" id="6238"/>
    <lineage>
        <taxon>Eukaryota</taxon>
        <taxon>Metazoa</taxon>
        <taxon>Ecdysozoa</taxon>
        <taxon>Nematoda</taxon>
        <taxon>Chromadorea</taxon>
        <taxon>Rhabditida</taxon>
        <taxon>Rhabditina</taxon>
        <taxon>Rhabditomorpha</taxon>
        <taxon>Rhabditoidea</taxon>
        <taxon>Rhabditidae</taxon>
        <taxon>Peloderinae</taxon>
        <taxon>Caenorhabditis</taxon>
    </lineage>
</organism>
<protein>
    <submittedName>
        <fullName evidence="3">Uncharacterized protein</fullName>
    </submittedName>
</protein>
<evidence type="ECO:0000313" key="4">
    <source>
        <dbReference type="Proteomes" id="UP000827892"/>
    </source>
</evidence>
<feature type="region of interest" description="Disordered" evidence="1">
    <location>
        <begin position="235"/>
        <end position="270"/>
    </location>
</feature>
<feature type="compositionally biased region" description="Polar residues" evidence="1">
    <location>
        <begin position="248"/>
        <end position="270"/>
    </location>
</feature>
<evidence type="ECO:0000256" key="1">
    <source>
        <dbReference type="SAM" id="MobiDB-lite"/>
    </source>
</evidence>
<name>A0AAE9A1F8_CAEBR</name>
<proteinExistence type="predicted"/>
<dbReference type="Proteomes" id="UP000827892">
    <property type="component" value="Chromosome V"/>
</dbReference>